<dbReference type="EMBL" id="FXXP01000001">
    <property type="protein sequence ID" value="SMX27295.1"/>
    <property type="molecule type" value="Genomic_DNA"/>
</dbReference>
<proteinExistence type="predicted"/>
<keyword evidence="3" id="KW-1185">Reference proteome</keyword>
<dbReference type="Proteomes" id="UP000225972">
    <property type="component" value="Unassembled WGS sequence"/>
</dbReference>
<feature type="domain" description="Phage tail fibre protein N-terminal" evidence="1">
    <location>
        <begin position="6"/>
        <end position="99"/>
    </location>
</feature>
<dbReference type="OrthoDB" id="7710585at2"/>
<gene>
    <name evidence="2" type="ORF">TRP8649_01398</name>
</gene>
<dbReference type="RefSeq" id="WP_099243458.1">
    <property type="nucleotide sequence ID" value="NZ_FXXP01000001.1"/>
</dbReference>
<name>A0A238JA72_9RHOB</name>
<evidence type="ECO:0000259" key="1">
    <source>
        <dbReference type="Pfam" id="PF12571"/>
    </source>
</evidence>
<organism evidence="2 3">
    <name type="scientific">Pelagimonas phthalicica</name>
    <dbReference type="NCBI Taxonomy" id="1037362"/>
    <lineage>
        <taxon>Bacteria</taxon>
        <taxon>Pseudomonadati</taxon>
        <taxon>Pseudomonadota</taxon>
        <taxon>Alphaproteobacteria</taxon>
        <taxon>Rhodobacterales</taxon>
        <taxon>Roseobacteraceae</taxon>
        <taxon>Pelagimonas</taxon>
    </lineage>
</organism>
<dbReference type="AlphaFoldDB" id="A0A238JA72"/>
<protein>
    <recommendedName>
        <fullName evidence="1">Phage tail fibre protein N-terminal domain-containing protein</fullName>
    </recommendedName>
</protein>
<accession>A0A238JA72</accession>
<evidence type="ECO:0000313" key="3">
    <source>
        <dbReference type="Proteomes" id="UP000225972"/>
    </source>
</evidence>
<reference evidence="3" key="1">
    <citation type="submission" date="2017-05" db="EMBL/GenBank/DDBJ databases">
        <authorList>
            <person name="Rodrigo-Torres L."/>
            <person name="Arahal R. D."/>
            <person name="Lucena T."/>
        </authorList>
    </citation>
    <scope>NUCLEOTIDE SEQUENCE [LARGE SCALE GENOMIC DNA]</scope>
    <source>
        <strain evidence="3">CECT 8649</strain>
    </source>
</reference>
<sequence>MTDGVDIYTNLGLRKIRDAAGTANKVKIKFIALGDAAGVPYAPEATQTGLRRERLRTEIERHYPVGDNAWYVKAVFPSGSTEITVREMGFFDEDGDLIALWAGTDVGNGRGTGPHEYLIQHALDFRAVESGLIMIDAPLDDYIDHAVLKLTTDAIQTELLLKQAKKFRDIEVAA</sequence>
<dbReference type="InterPro" id="IPR022225">
    <property type="entry name" value="Phage_tail_fibre_N"/>
</dbReference>
<dbReference type="Pfam" id="PF12571">
    <property type="entry name" value="Phage_tail_fib"/>
    <property type="match status" value="1"/>
</dbReference>
<evidence type="ECO:0000313" key="2">
    <source>
        <dbReference type="EMBL" id="SMX27295.1"/>
    </source>
</evidence>